<reference evidence="3" key="1">
    <citation type="journal article" date="2014" name="FEMS Microbiol. Lett.">
        <title>Draft Genomic DNA Sequence of the Facultatively Methylotrophic Bacterium Acidomonas methanolica type strain MB58.</title>
        <authorList>
            <person name="Higashiura N."/>
            <person name="Hadano H."/>
            <person name="Hirakawa H."/>
            <person name="Matsutani M."/>
            <person name="Takabe S."/>
            <person name="Matsushita K."/>
            <person name="Azuma Y."/>
        </authorList>
    </citation>
    <scope>NUCLEOTIDE SEQUENCE [LARGE SCALE GENOMIC DNA]</scope>
    <source>
        <strain evidence="3">MB58</strain>
    </source>
</reference>
<feature type="signal peptide" evidence="1">
    <location>
        <begin position="1"/>
        <end position="23"/>
    </location>
</feature>
<evidence type="ECO:0000313" key="2">
    <source>
        <dbReference type="EMBL" id="GAJ27642.1"/>
    </source>
</evidence>
<dbReference type="Proteomes" id="UP000019760">
    <property type="component" value="Unassembled WGS sequence"/>
</dbReference>
<sequence>MKFARTFEALVLAAALHALPAMAQTGLPAQCDNGKFLRDRLELQQSGPTGIDLPEHVCGIVAHVTWRARHSHSGVHGYFDLTIGQGQTIRIVSDLDRMNAPAWPWVQVGDKVEVAGRYYYDSNRSQGIDWTHHGTGRKWGMPGYVIVNGATYQ</sequence>
<comment type="caution">
    <text evidence="2">The sequence shown here is derived from an EMBL/GenBank/DDBJ whole genome shotgun (WGS) entry which is preliminary data.</text>
</comment>
<keyword evidence="3" id="KW-1185">Reference proteome</keyword>
<protein>
    <recommendedName>
        <fullName evidence="4">DUF3465 domain-containing protein</fullName>
    </recommendedName>
</protein>
<reference evidence="2 3" key="2">
    <citation type="journal article" date="2014" name="FEMS Microbiol. Lett.">
        <title>Draft genomic DNA sequence of the facultatively methylotrophic bacterium Acidomonas methanolica type strain MB58.</title>
        <authorList>
            <person name="Higashiura N."/>
            <person name="Hadano H."/>
            <person name="Hirakawa H."/>
            <person name="Matsutani M."/>
            <person name="Takabe S."/>
            <person name="Matsushita K."/>
            <person name="Azuma Y."/>
        </authorList>
    </citation>
    <scope>NUCLEOTIDE SEQUENCE [LARGE SCALE GENOMIC DNA]</scope>
    <source>
        <strain evidence="2 3">MB58</strain>
    </source>
</reference>
<organism evidence="2 3">
    <name type="scientific">Acidomonas methanolica NBRC 104435</name>
    <dbReference type="NCBI Taxonomy" id="1231351"/>
    <lineage>
        <taxon>Bacteria</taxon>
        <taxon>Pseudomonadati</taxon>
        <taxon>Pseudomonadota</taxon>
        <taxon>Alphaproteobacteria</taxon>
        <taxon>Acetobacterales</taxon>
        <taxon>Acetobacteraceae</taxon>
        <taxon>Acidomonas</taxon>
    </lineage>
</organism>
<feature type="chain" id="PRO_5030001242" description="DUF3465 domain-containing protein" evidence="1">
    <location>
        <begin position="24"/>
        <end position="153"/>
    </location>
</feature>
<gene>
    <name evidence="2" type="ORF">Amme_005_030</name>
</gene>
<dbReference type="Pfam" id="PF11948">
    <property type="entry name" value="DUF3465"/>
    <property type="match status" value="1"/>
</dbReference>
<dbReference type="AlphaFoldDB" id="A0A023D0J0"/>
<evidence type="ECO:0000256" key="1">
    <source>
        <dbReference type="SAM" id="SignalP"/>
    </source>
</evidence>
<dbReference type="EMBL" id="BAND01000005">
    <property type="protein sequence ID" value="GAJ27642.1"/>
    <property type="molecule type" value="Genomic_DNA"/>
</dbReference>
<name>A0A023D0J0_ACIMT</name>
<evidence type="ECO:0008006" key="4">
    <source>
        <dbReference type="Google" id="ProtNLM"/>
    </source>
</evidence>
<dbReference type="InterPro" id="IPR021856">
    <property type="entry name" value="DUF3465"/>
</dbReference>
<evidence type="ECO:0000313" key="3">
    <source>
        <dbReference type="Proteomes" id="UP000019760"/>
    </source>
</evidence>
<accession>A0A023D0J0</accession>
<dbReference type="OrthoDB" id="7268072at2"/>
<dbReference type="RefSeq" id="WP_042055257.1">
    <property type="nucleotide sequence ID" value="NZ_BAND01000005.1"/>
</dbReference>
<proteinExistence type="predicted"/>
<keyword evidence="1" id="KW-0732">Signal</keyword>